<dbReference type="PANTHER" id="PTHR33375:SF1">
    <property type="entry name" value="CHROMOSOME-PARTITIONING PROTEIN PARB-RELATED"/>
    <property type="match status" value="1"/>
</dbReference>
<reference evidence="3 4" key="1">
    <citation type="submission" date="2021-03" db="EMBL/GenBank/DDBJ databases">
        <title>Genomic Encyclopedia of Type Strains, Phase IV (KMG-IV): sequencing the most valuable type-strain genomes for metagenomic binning, comparative biology and taxonomic classification.</title>
        <authorList>
            <person name="Goeker M."/>
        </authorList>
    </citation>
    <scope>NUCLEOTIDE SEQUENCE [LARGE SCALE GENOMIC DNA]</scope>
    <source>
        <strain evidence="3 4">DSM 24004</strain>
    </source>
</reference>
<gene>
    <name evidence="3" type="ORF">J2Z76_002619</name>
</gene>
<evidence type="ECO:0000259" key="2">
    <source>
        <dbReference type="SMART" id="SM00470"/>
    </source>
</evidence>
<keyword evidence="4" id="KW-1185">Reference proteome</keyword>
<evidence type="ECO:0000256" key="1">
    <source>
        <dbReference type="ARBA" id="ARBA00006295"/>
    </source>
</evidence>
<dbReference type="SMART" id="SM00470">
    <property type="entry name" value="ParB"/>
    <property type="match status" value="1"/>
</dbReference>
<protein>
    <submittedName>
        <fullName evidence="3">ParB family chromosome partitioning protein</fullName>
    </submittedName>
</protein>
<name>A0ABS4GGD9_9FIRM</name>
<evidence type="ECO:0000313" key="3">
    <source>
        <dbReference type="EMBL" id="MBP1926749.1"/>
    </source>
</evidence>
<dbReference type="Pfam" id="PF02195">
    <property type="entry name" value="ParB_N"/>
    <property type="match status" value="1"/>
</dbReference>
<dbReference type="NCBIfam" id="TIGR00180">
    <property type="entry name" value="parB_part"/>
    <property type="match status" value="1"/>
</dbReference>
<dbReference type="EMBL" id="JAGGKS010000008">
    <property type="protein sequence ID" value="MBP1926749.1"/>
    <property type="molecule type" value="Genomic_DNA"/>
</dbReference>
<dbReference type="CDD" id="cd16408">
    <property type="entry name" value="ParB_N_like"/>
    <property type="match status" value="1"/>
</dbReference>
<dbReference type="RefSeq" id="WP_209512478.1">
    <property type="nucleotide sequence ID" value="NZ_JAGGKS010000008.1"/>
</dbReference>
<dbReference type="Proteomes" id="UP001519342">
    <property type="component" value="Unassembled WGS sequence"/>
</dbReference>
<dbReference type="InterPro" id="IPR004437">
    <property type="entry name" value="ParB/RepB/Spo0J"/>
</dbReference>
<dbReference type="Gene3D" id="1.10.10.2830">
    <property type="match status" value="1"/>
</dbReference>
<organism evidence="3 4">
    <name type="scientific">Sedimentibacter acidaminivorans</name>
    <dbReference type="NCBI Taxonomy" id="913099"/>
    <lineage>
        <taxon>Bacteria</taxon>
        <taxon>Bacillati</taxon>
        <taxon>Bacillota</taxon>
        <taxon>Tissierellia</taxon>
        <taxon>Sedimentibacter</taxon>
    </lineage>
</organism>
<dbReference type="InterPro" id="IPR003115">
    <property type="entry name" value="ParB_N"/>
</dbReference>
<dbReference type="SUPFAM" id="SSF110849">
    <property type="entry name" value="ParB/Sulfiredoxin"/>
    <property type="match status" value="1"/>
</dbReference>
<sequence>MSKLNLNRKLKGQDLISDIIGKPDLNKNDKDIKQVKTYLLIPFKNHPFKLYEGNKLNDMIESIKEYGILSPVIAREIENREELELLSGHNRVNAAKIIGLETVPTIIKNVDDDTAQIIVAEANFMQRQDFLPSERAKAYKMQLDALNRQGKKRNTDICSNGTYVNTSREEVAKNNDTSASQIRRYIRLNYLTDELLDRVDKNILGFRPAVEISYLSSESQKIIESLVKNQNIKISLKQAETLKIKEGEIGQLSLDVILEVLSDKNKNDKNKKIAIPLTKIKKYFDEDICEDEIVEKIIELLEISQV</sequence>
<dbReference type="Gene3D" id="3.90.1530.30">
    <property type="match status" value="1"/>
</dbReference>
<evidence type="ECO:0000313" key="4">
    <source>
        <dbReference type="Proteomes" id="UP001519342"/>
    </source>
</evidence>
<comment type="similarity">
    <text evidence="1">Belongs to the ParB family.</text>
</comment>
<dbReference type="PANTHER" id="PTHR33375">
    <property type="entry name" value="CHROMOSOME-PARTITIONING PROTEIN PARB-RELATED"/>
    <property type="match status" value="1"/>
</dbReference>
<dbReference type="InterPro" id="IPR036086">
    <property type="entry name" value="ParB/Sulfiredoxin_sf"/>
</dbReference>
<proteinExistence type="inferred from homology"/>
<comment type="caution">
    <text evidence="3">The sequence shown here is derived from an EMBL/GenBank/DDBJ whole genome shotgun (WGS) entry which is preliminary data.</text>
</comment>
<accession>A0ABS4GGD9</accession>
<feature type="domain" description="ParB-like N-terminal" evidence="2">
    <location>
        <begin position="33"/>
        <end position="124"/>
    </location>
</feature>
<dbReference type="InterPro" id="IPR050336">
    <property type="entry name" value="Chromosome_partition/occlusion"/>
</dbReference>